<evidence type="ECO:0000256" key="6">
    <source>
        <dbReference type="SAM" id="SignalP"/>
    </source>
</evidence>
<organism evidence="7 8">
    <name type="scientific">Mesorhabditis spiculigera</name>
    <dbReference type="NCBI Taxonomy" id="96644"/>
    <lineage>
        <taxon>Eukaryota</taxon>
        <taxon>Metazoa</taxon>
        <taxon>Ecdysozoa</taxon>
        <taxon>Nematoda</taxon>
        <taxon>Chromadorea</taxon>
        <taxon>Rhabditida</taxon>
        <taxon>Rhabditina</taxon>
        <taxon>Rhabditomorpha</taxon>
        <taxon>Rhabditoidea</taxon>
        <taxon>Rhabditidae</taxon>
        <taxon>Mesorhabditinae</taxon>
        <taxon>Mesorhabditis</taxon>
    </lineage>
</organism>
<dbReference type="AlphaFoldDB" id="A0AA36D1E1"/>
<evidence type="ECO:0000256" key="4">
    <source>
        <dbReference type="ARBA" id="ARBA00022989"/>
    </source>
</evidence>
<comment type="subcellular location">
    <subcellularLocation>
        <location evidence="1">Membrane</location>
        <topology evidence="1">Single-pass type I membrane protein</topology>
    </subcellularLocation>
</comment>
<keyword evidence="4 5" id="KW-1133">Transmembrane helix</keyword>
<evidence type="ECO:0000256" key="2">
    <source>
        <dbReference type="ARBA" id="ARBA00022692"/>
    </source>
</evidence>
<dbReference type="EMBL" id="CATQJA010002655">
    <property type="protein sequence ID" value="CAJ0579165.1"/>
    <property type="molecule type" value="Genomic_DNA"/>
</dbReference>
<evidence type="ECO:0000313" key="7">
    <source>
        <dbReference type="EMBL" id="CAJ0579165.1"/>
    </source>
</evidence>
<evidence type="ECO:0000256" key="1">
    <source>
        <dbReference type="ARBA" id="ARBA00004479"/>
    </source>
</evidence>
<reference evidence="7" key="1">
    <citation type="submission" date="2023-06" db="EMBL/GenBank/DDBJ databases">
        <authorList>
            <person name="Delattre M."/>
        </authorList>
    </citation>
    <scope>NUCLEOTIDE SEQUENCE</scope>
    <source>
        <strain evidence="7">AF72</strain>
    </source>
</reference>
<feature type="chain" id="PRO_5041278465" evidence="6">
    <location>
        <begin position="19"/>
        <end position="431"/>
    </location>
</feature>
<keyword evidence="5" id="KW-0472">Membrane</keyword>
<protein>
    <submittedName>
        <fullName evidence="7">Uncharacterized protein</fullName>
    </submittedName>
</protein>
<dbReference type="GO" id="GO:0016020">
    <property type="term" value="C:membrane"/>
    <property type="evidence" value="ECO:0007669"/>
    <property type="project" value="UniProtKB-SubCell"/>
</dbReference>
<dbReference type="Proteomes" id="UP001177023">
    <property type="component" value="Unassembled WGS sequence"/>
</dbReference>
<dbReference type="PANTHER" id="PTHR13055:SF12">
    <property type="entry name" value="LD40707P"/>
    <property type="match status" value="1"/>
</dbReference>
<accession>A0AA36D1E1</accession>
<dbReference type="InterPro" id="IPR031152">
    <property type="entry name" value="PLXDC"/>
</dbReference>
<keyword evidence="3 6" id="KW-0732">Signal</keyword>
<keyword evidence="8" id="KW-1185">Reference proteome</keyword>
<gene>
    <name evidence="7" type="ORF">MSPICULIGERA_LOCUS17395</name>
</gene>
<feature type="transmembrane region" description="Helical" evidence="5">
    <location>
        <begin position="376"/>
        <end position="398"/>
    </location>
</feature>
<evidence type="ECO:0000313" key="8">
    <source>
        <dbReference type="Proteomes" id="UP001177023"/>
    </source>
</evidence>
<feature type="non-terminal residue" evidence="7">
    <location>
        <position position="431"/>
    </location>
</feature>
<sequence>MQLLWRLLLFEALSIVIAGNDEGEFDGESWDLPDNIQIQNDTFDHVYYKVNTLLRDGKAVDQKWVDVENMLKTPGAIGNVSHALLTGTHRRAVGIRLQFEFPFYGHIMKNVTIATGGFLYVGDQTHNWLAATQYIAPLMANFNTLREGSGVLYADDGQRFVCEWRQVQLRGQESVGPFTFQLHLHKNGNITFLYKDVPLAVANISEDHHPVKLGISDAYLFQHPPEGPNKDIEPPKRVIYEYHRIEIPESNVVAPALIQLEASPTCHLFKTCAECSNATIPHFNCTWCHAKKENGGPFCTDEGGVHRKRQQWVDNNCKAQGLAVYCAEDDNKEVVDPNGSDAVLNDGVFPPVQTTTAGVEPNPEADKLNPKGSGGISTLLIVCICIVIFVSWLGYAYYNPHTSSGQLLIKYRPSRWRAPMSHVRYSASVHM</sequence>
<evidence type="ECO:0000256" key="3">
    <source>
        <dbReference type="ARBA" id="ARBA00022729"/>
    </source>
</evidence>
<name>A0AA36D1E1_9BILA</name>
<proteinExistence type="predicted"/>
<feature type="signal peptide" evidence="6">
    <location>
        <begin position="1"/>
        <end position="18"/>
    </location>
</feature>
<evidence type="ECO:0000256" key="5">
    <source>
        <dbReference type="SAM" id="Phobius"/>
    </source>
</evidence>
<keyword evidence="2 5" id="KW-0812">Transmembrane</keyword>
<dbReference type="PANTHER" id="PTHR13055">
    <property type="entry name" value="TUMOR ENDOTHELIAL MARKER 7 RELATED"/>
    <property type="match status" value="1"/>
</dbReference>
<comment type="caution">
    <text evidence="7">The sequence shown here is derived from an EMBL/GenBank/DDBJ whole genome shotgun (WGS) entry which is preliminary data.</text>
</comment>